<keyword evidence="4 9" id="KW-0349">Heme</keyword>
<comment type="similarity">
    <text evidence="3 10">Belongs to the cytochrome P450 family.</text>
</comment>
<evidence type="ECO:0000256" key="5">
    <source>
        <dbReference type="ARBA" id="ARBA00022723"/>
    </source>
</evidence>
<dbReference type="InterPro" id="IPR036396">
    <property type="entry name" value="Cyt_P450_sf"/>
</dbReference>
<dbReference type="OrthoDB" id="1103324at2759"/>
<evidence type="ECO:0000256" key="1">
    <source>
        <dbReference type="ARBA" id="ARBA00001971"/>
    </source>
</evidence>
<dbReference type="PROSITE" id="PS00086">
    <property type="entry name" value="CYTOCHROME_P450"/>
    <property type="match status" value="1"/>
</dbReference>
<dbReference type="InterPro" id="IPR001128">
    <property type="entry name" value="Cyt_P450"/>
</dbReference>
<evidence type="ECO:0000256" key="6">
    <source>
        <dbReference type="ARBA" id="ARBA00023002"/>
    </source>
</evidence>
<evidence type="ECO:0000256" key="3">
    <source>
        <dbReference type="ARBA" id="ARBA00010617"/>
    </source>
</evidence>
<evidence type="ECO:0000256" key="7">
    <source>
        <dbReference type="ARBA" id="ARBA00023004"/>
    </source>
</evidence>
<evidence type="ECO:0008006" key="13">
    <source>
        <dbReference type="Google" id="ProtNLM"/>
    </source>
</evidence>
<evidence type="ECO:0000256" key="8">
    <source>
        <dbReference type="ARBA" id="ARBA00023033"/>
    </source>
</evidence>
<proteinExistence type="inferred from homology"/>
<evidence type="ECO:0000256" key="4">
    <source>
        <dbReference type="ARBA" id="ARBA00022617"/>
    </source>
</evidence>
<dbReference type="Gene3D" id="1.10.630.10">
    <property type="entry name" value="Cytochrome P450"/>
    <property type="match status" value="1"/>
</dbReference>
<name>A0A2A9NLX2_9AGAR</name>
<evidence type="ECO:0000256" key="10">
    <source>
        <dbReference type="RuleBase" id="RU000461"/>
    </source>
</evidence>
<evidence type="ECO:0000313" key="12">
    <source>
        <dbReference type="Proteomes" id="UP000242287"/>
    </source>
</evidence>
<dbReference type="GO" id="GO:0016705">
    <property type="term" value="F:oxidoreductase activity, acting on paired donors, with incorporation or reduction of molecular oxygen"/>
    <property type="evidence" value="ECO:0007669"/>
    <property type="project" value="InterPro"/>
</dbReference>
<dbReference type="PRINTS" id="PR00463">
    <property type="entry name" value="EP450I"/>
</dbReference>
<keyword evidence="8 10" id="KW-0503">Monooxygenase</keyword>
<dbReference type="InterPro" id="IPR017972">
    <property type="entry name" value="Cyt_P450_CS"/>
</dbReference>
<comment type="pathway">
    <text evidence="2">Secondary metabolite biosynthesis.</text>
</comment>
<dbReference type="PRINTS" id="PR00385">
    <property type="entry name" value="P450"/>
</dbReference>
<accession>A0A2A9NLX2</accession>
<evidence type="ECO:0000256" key="2">
    <source>
        <dbReference type="ARBA" id="ARBA00005179"/>
    </source>
</evidence>
<dbReference type="EMBL" id="KZ302033">
    <property type="protein sequence ID" value="PFH49321.1"/>
    <property type="molecule type" value="Genomic_DNA"/>
</dbReference>
<dbReference type="SUPFAM" id="SSF48264">
    <property type="entry name" value="Cytochrome P450"/>
    <property type="match status" value="1"/>
</dbReference>
<organism evidence="11 12">
    <name type="scientific">Amanita thiersii Skay4041</name>
    <dbReference type="NCBI Taxonomy" id="703135"/>
    <lineage>
        <taxon>Eukaryota</taxon>
        <taxon>Fungi</taxon>
        <taxon>Dikarya</taxon>
        <taxon>Basidiomycota</taxon>
        <taxon>Agaricomycotina</taxon>
        <taxon>Agaricomycetes</taxon>
        <taxon>Agaricomycetidae</taxon>
        <taxon>Agaricales</taxon>
        <taxon>Pluteineae</taxon>
        <taxon>Amanitaceae</taxon>
        <taxon>Amanita</taxon>
    </lineage>
</organism>
<reference evidence="11 12" key="1">
    <citation type="submission" date="2014-02" db="EMBL/GenBank/DDBJ databases">
        <title>Transposable element dynamics among asymbiotic and ectomycorrhizal Amanita fungi.</title>
        <authorList>
            <consortium name="DOE Joint Genome Institute"/>
            <person name="Hess J."/>
            <person name="Skrede I."/>
            <person name="Wolfe B."/>
            <person name="LaButti K."/>
            <person name="Ohm R.A."/>
            <person name="Grigoriev I.V."/>
            <person name="Pringle A."/>
        </authorList>
    </citation>
    <scope>NUCLEOTIDE SEQUENCE [LARGE SCALE GENOMIC DNA]</scope>
    <source>
        <strain evidence="11 12">SKay4041</strain>
    </source>
</reference>
<keyword evidence="7 9" id="KW-0408">Iron</keyword>
<feature type="binding site" description="axial binding residue" evidence="9">
    <location>
        <position position="437"/>
    </location>
    <ligand>
        <name>heme</name>
        <dbReference type="ChEBI" id="CHEBI:30413"/>
    </ligand>
    <ligandPart>
        <name>Fe</name>
        <dbReference type="ChEBI" id="CHEBI:18248"/>
    </ligandPart>
</feature>
<evidence type="ECO:0000256" key="9">
    <source>
        <dbReference type="PIRSR" id="PIRSR602401-1"/>
    </source>
</evidence>
<comment type="cofactor">
    <cofactor evidence="1 9">
        <name>heme</name>
        <dbReference type="ChEBI" id="CHEBI:30413"/>
    </cofactor>
</comment>
<dbReference type="CDD" id="cd11065">
    <property type="entry name" value="CYP64-like"/>
    <property type="match status" value="1"/>
</dbReference>
<dbReference type="InterPro" id="IPR050364">
    <property type="entry name" value="Cytochrome_P450_fung"/>
</dbReference>
<protein>
    <recommendedName>
        <fullName evidence="13">Cytochrome P450</fullName>
    </recommendedName>
</protein>
<sequence>MDSSHITLILIVSTLLYHAIRRYIFFRSYPPGPRGPPFIGAAFEMPREKEWVTYDKWKRKYGPIVGLTSFGQPIVILNTAQLAQQVLNGRQNIYSDRPPFPMLEMMGFLDWNMGIMKSGPTLSLARRLFAQEFSPSGAAEYSDVHKEEVSMLLKRLGEEPSRFTWAIRRFNVGLILKIFYGLLVEDKEGHDDFVQLNDHVITATSLAGSPAAYLVNTFPFLKYWPSSFPGAAFKKDALEGLNLSERLVNAPHETLRERLARVDTLHRRSFLGKQATLQHGPDTELHQKAAHAAVATAYGAGVETSTSVLLTFILCMVHYPKVQRKAQADIDHVIAGRLPSLEDKETGKLPIIDAIVKECFRWRPPGNFALPHKLIQDDIVSGYMLPKDTVVMSNVWSILHDENEYPHPMEFNPDRFLNDKLQADPRDHVFGYGRRICPGRHLADRSLWLAIASILACFDILPERDEKGNVKYPTIDYTSGVMSRPKDFHCIIKPRK</sequence>
<keyword evidence="12" id="KW-1185">Reference proteome</keyword>
<keyword evidence="6 10" id="KW-0560">Oxidoreductase</keyword>
<dbReference type="Proteomes" id="UP000242287">
    <property type="component" value="Unassembled WGS sequence"/>
</dbReference>
<dbReference type="GO" id="GO:0005506">
    <property type="term" value="F:iron ion binding"/>
    <property type="evidence" value="ECO:0007669"/>
    <property type="project" value="InterPro"/>
</dbReference>
<dbReference type="STRING" id="703135.A0A2A9NLX2"/>
<keyword evidence="5 9" id="KW-0479">Metal-binding</keyword>
<gene>
    <name evidence="11" type="ORF">AMATHDRAFT_41649</name>
</gene>
<dbReference type="GO" id="GO:0020037">
    <property type="term" value="F:heme binding"/>
    <property type="evidence" value="ECO:0007669"/>
    <property type="project" value="InterPro"/>
</dbReference>
<dbReference type="Pfam" id="PF00067">
    <property type="entry name" value="p450"/>
    <property type="match status" value="1"/>
</dbReference>
<dbReference type="AlphaFoldDB" id="A0A2A9NLX2"/>
<dbReference type="PANTHER" id="PTHR46300">
    <property type="entry name" value="P450, PUTATIVE (EUROFUNG)-RELATED-RELATED"/>
    <property type="match status" value="1"/>
</dbReference>
<evidence type="ECO:0000313" key="11">
    <source>
        <dbReference type="EMBL" id="PFH49321.1"/>
    </source>
</evidence>
<dbReference type="InterPro" id="IPR002401">
    <property type="entry name" value="Cyt_P450_E_grp-I"/>
</dbReference>
<dbReference type="GO" id="GO:0004497">
    <property type="term" value="F:monooxygenase activity"/>
    <property type="evidence" value="ECO:0007669"/>
    <property type="project" value="UniProtKB-KW"/>
</dbReference>
<dbReference type="PANTHER" id="PTHR46300:SF7">
    <property type="entry name" value="P450, PUTATIVE (EUROFUNG)-RELATED"/>
    <property type="match status" value="1"/>
</dbReference>